<dbReference type="EMBL" id="KN819360">
    <property type="protein sequence ID" value="KIJ12699.1"/>
    <property type="molecule type" value="Genomic_DNA"/>
</dbReference>
<feature type="compositionally biased region" description="Acidic residues" evidence="2">
    <location>
        <begin position="37"/>
        <end position="46"/>
    </location>
</feature>
<sequence>MKKGKERDPQLSVMIPLHKCPFAEAFDKGRKRGEEPNREDDLEGNEVTEGTAQEETRLKAKRVMSDTIRGEDKQCKDIQGEEVQDLLEGDGADMQALPAEAGHVFDIDQGQEADASKSKGKGKGKGHLNEPTQAVADPSWVLKMTGMRAYPKLMSALVEEVIEAELLEEEGQSGVSNQIINTMVRHLGCLSVQSLSINTQLQATKAQLREANTEMREALEGQKRSKYHQLTESKKSKLVKEFSEHKVTESMGHHISMKSRVNDITHTLKVVENELNNLQKHTGAKTILYHMGFN</sequence>
<keyword evidence="1" id="KW-0175">Coiled coil</keyword>
<reference evidence="4" key="2">
    <citation type="submission" date="2015-01" db="EMBL/GenBank/DDBJ databases">
        <title>Evolutionary Origins and Diversification of the Mycorrhizal Mutualists.</title>
        <authorList>
            <consortium name="DOE Joint Genome Institute"/>
            <consortium name="Mycorrhizal Genomics Consortium"/>
            <person name="Kohler A."/>
            <person name="Kuo A."/>
            <person name="Nagy L.G."/>
            <person name="Floudas D."/>
            <person name="Copeland A."/>
            <person name="Barry K.W."/>
            <person name="Cichocki N."/>
            <person name="Veneault-Fourrey C."/>
            <person name="LaButti K."/>
            <person name="Lindquist E.A."/>
            <person name="Lipzen A."/>
            <person name="Lundell T."/>
            <person name="Morin E."/>
            <person name="Murat C."/>
            <person name="Riley R."/>
            <person name="Ohm R."/>
            <person name="Sun H."/>
            <person name="Tunlid A."/>
            <person name="Henrissat B."/>
            <person name="Grigoriev I.V."/>
            <person name="Hibbett D.S."/>
            <person name="Martin F."/>
        </authorList>
    </citation>
    <scope>NUCLEOTIDE SEQUENCE [LARGE SCALE GENOMIC DNA]</scope>
    <source>
        <strain evidence="4">ATCC 200175</strain>
    </source>
</reference>
<dbReference type="Proteomes" id="UP000053647">
    <property type="component" value="Unassembled WGS sequence"/>
</dbReference>
<feature type="coiled-coil region" evidence="1">
    <location>
        <begin position="198"/>
        <end position="225"/>
    </location>
</feature>
<name>A0A0C9SUH2_PAXIN</name>
<evidence type="ECO:0000313" key="4">
    <source>
        <dbReference type="Proteomes" id="UP000053647"/>
    </source>
</evidence>
<dbReference type="AlphaFoldDB" id="A0A0C9SUH2"/>
<proteinExistence type="predicted"/>
<reference evidence="3 4" key="1">
    <citation type="submission" date="2014-06" db="EMBL/GenBank/DDBJ databases">
        <authorList>
            <consortium name="DOE Joint Genome Institute"/>
            <person name="Kuo A."/>
            <person name="Kohler A."/>
            <person name="Nagy L.G."/>
            <person name="Floudas D."/>
            <person name="Copeland A."/>
            <person name="Barry K.W."/>
            <person name="Cichocki N."/>
            <person name="Veneault-Fourrey C."/>
            <person name="LaButti K."/>
            <person name="Lindquist E.A."/>
            <person name="Lipzen A."/>
            <person name="Lundell T."/>
            <person name="Morin E."/>
            <person name="Murat C."/>
            <person name="Sun H."/>
            <person name="Tunlid A."/>
            <person name="Henrissat B."/>
            <person name="Grigoriev I.V."/>
            <person name="Hibbett D.S."/>
            <person name="Martin F."/>
            <person name="Nordberg H.P."/>
            <person name="Cantor M.N."/>
            <person name="Hua S.X."/>
        </authorList>
    </citation>
    <scope>NUCLEOTIDE SEQUENCE [LARGE SCALE GENOMIC DNA]</scope>
    <source>
        <strain evidence="3 4">ATCC 200175</strain>
    </source>
</reference>
<evidence type="ECO:0000313" key="3">
    <source>
        <dbReference type="EMBL" id="KIJ12699.1"/>
    </source>
</evidence>
<feature type="compositionally biased region" description="Basic and acidic residues" evidence="2">
    <location>
        <begin position="25"/>
        <end position="36"/>
    </location>
</feature>
<protein>
    <submittedName>
        <fullName evidence="3">Uncharacterized protein</fullName>
    </submittedName>
</protein>
<accession>A0A0C9SUH2</accession>
<dbReference type="HOGENOM" id="CLU_046884_0_0_1"/>
<feature type="region of interest" description="Disordered" evidence="2">
    <location>
        <begin position="24"/>
        <end position="73"/>
    </location>
</feature>
<keyword evidence="4" id="KW-1185">Reference proteome</keyword>
<evidence type="ECO:0000256" key="2">
    <source>
        <dbReference type="SAM" id="MobiDB-lite"/>
    </source>
</evidence>
<evidence type="ECO:0000256" key="1">
    <source>
        <dbReference type="SAM" id="Coils"/>
    </source>
</evidence>
<dbReference type="OrthoDB" id="2679589at2759"/>
<gene>
    <name evidence="3" type="ORF">PAXINDRAFT_14459</name>
</gene>
<organism evidence="3 4">
    <name type="scientific">Paxillus involutus ATCC 200175</name>
    <dbReference type="NCBI Taxonomy" id="664439"/>
    <lineage>
        <taxon>Eukaryota</taxon>
        <taxon>Fungi</taxon>
        <taxon>Dikarya</taxon>
        <taxon>Basidiomycota</taxon>
        <taxon>Agaricomycotina</taxon>
        <taxon>Agaricomycetes</taxon>
        <taxon>Agaricomycetidae</taxon>
        <taxon>Boletales</taxon>
        <taxon>Paxilineae</taxon>
        <taxon>Paxillaceae</taxon>
        <taxon>Paxillus</taxon>
    </lineage>
</organism>
<feature type="region of interest" description="Disordered" evidence="2">
    <location>
        <begin position="111"/>
        <end position="131"/>
    </location>
</feature>